<feature type="compositionally biased region" description="Basic and acidic residues" evidence="1">
    <location>
        <begin position="18"/>
        <end position="27"/>
    </location>
</feature>
<protein>
    <submittedName>
        <fullName evidence="2">Uncharacterized protein</fullName>
    </submittedName>
</protein>
<feature type="region of interest" description="Disordered" evidence="1">
    <location>
        <begin position="18"/>
        <end position="76"/>
    </location>
</feature>
<gene>
    <name evidence="2" type="ORF">OUZ56_015953</name>
</gene>
<feature type="compositionally biased region" description="Basic and acidic residues" evidence="1">
    <location>
        <begin position="39"/>
        <end position="60"/>
    </location>
</feature>
<evidence type="ECO:0000313" key="3">
    <source>
        <dbReference type="Proteomes" id="UP001234178"/>
    </source>
</evidence>
<keyword evidence="3" id="KW-1185">Reference proteome</keyword>
<dbReference type="EMBL" id="JAOYFB010000038">
    <property type="protein sequence ID" value="KAK4026930.1"/>
    <property type="molecule type" value="Genomic_DNA"/>
</dbReference>
<comment type="caution">
    <text evidence="2">The sequence shown here is derived from an EMBL/GenBank/DDBJ whole genome shotgun (WGS) entry which is preliminary data.</text>
</comment>
<organism evidence="2 3">
    <name type="scientific">Daphnia magna</name>
    <dbReference type="NCBI Taxonomy" id="35525"/>
    <lineage>
        <taxon>Eukaryota</taxon>
        <taxon>Metazoa</taxon>
        <taxon>Ecdysozoa</taxon>
        <taxon>Arthropoda</taxon>
        <taxon>Crustacea</taxon>
        <taxon>Branchiopoda</taxon>
        <taxon>Diplostraca</taxon>
        <taxon>Cladocera</taxon>
        <taxon>Anomopoda</taxon>
        <taxon>Daphniidae</taxon>
        <taxon>Daphnia</taxon>
    </lineage>
</organism>
<sequence>MERPSVLRIVCGVVKIIDSKKNSEQRPRKQNKARKSRSPKTETKDTVAKPKENSNKEKVDFQWNDPITAPGRASVF</sequence>
<accession>A0ABR0AP92</accession>
<feature type="compositionally biased region" description="Basic residues" evidence="1">
    <location>
        <begin position="28"/>
        <end position="38"/>
    </location>
</feature>
<evidence type="ECO:0000256" key="1">
    <source>
        <dbReference type="SAM" id="MobiDB-lite"/>
    </source>
</evidence>
<dbReference type="Proteomes" id="UP001234178">
    <property type="component" value="Unassembled WGS sequence"/>
</dbReference>
<reference evidence="2 3" key="1">
    <citation type="journal article" date="2023" name="Nucleic Acids Res.">
        <title>The hologenome of Daphnia magna reveals possible DNA methylation and microbiome-mediated evolution of the host genome.</title>
        <authorList>
            <person name="Chaturvedi A."/>
            <person name="Li X."/>
            <person name="Dhandapani V."/>
            <person name="Marshall H."/>
            <person name="Kissane S."/>
            <person name="Cuenca-Cambronero M."/>
            <person name="Asole G."/>
            <person name="Calvet F."/>
            <person name="Ruiz-Romero M."/>
            <person name="Marangio P."/>
            <person name="Guigo R."/>
            <person name="Rago D."/>
            <person name="Mirbahai L."/>
            <person name="Eastwood N."/>
            <person name="Colbourne J.K."/>
            <person name="Zhou J."/>
            <person name="Mallon E."/>
            <person name="Orsini L."/>
        </authorList>
    </citation>
    <scope>NUCLEOTIDE SEQUENCE [LARGE SCALE GENOMIC DNA]</scope>
    <source>
        <strain evidence="2">LRV0_1</strain>
    </source>
</reference>
<name>A0ABR0AP92_9CRUS</name>
<proteinExistence type="predicted"/>
<evidence type="ECO:0000313" key="2">
    <source>
        <dbReference type="EMBL" id="KAK4026930.1"/>
    </source>
</evidence>